<evidence type="ECO:0000259" key="1">
    <source>
        <dbReference type="Pfam" id="PF12638"/>
    </source>
</evidence>
<proteinExistence type="predicted"/>
<sequence>MSEFKPEKLTVTYLPPASIFNPVDNRKYTLTHSDTTGELFLSIGCHFDLEKINPSMRD</sequence>
<name>A0A366F2M2_9BACI</name>
<accession>A0A366F2M2</accession>
<evidence type="ECO:0000313" key="3">
    <source>
        <dbReference type="Proteomes" id="UP000252118"/>
    </source>
</evidence>
<organism evidence="2 3">
    <name type="scientific">Rossellomorea aquimaris</name>
    <dbReference type="NCBI Taxonomy" id="189382"/>
    <lineage>
        <taxon>Bacteria</taxon>
        <taxon>Bacillati</taxon>
        <taxon>Bacillota</taxon>
        <taxon>Bacilli</taxon>
        <taxon>Bacillales</taxon>
        <taxon>Bacillaceae</taxon>
        <taxon>Rossellomorea</taxon>
    </lineage>
</organism>
<comment type="caution">
    <text evidence="2">The sequence shown here is derived from an EMBL/GenBank/DDBJ whole genome shotgun (WGS) entry which is preliminary data.</text>
</comment>
<gene>
    <name evidence="2" type="ORF">DET59_101368</name>
</gene>
<dbReference type="EMBL" id="QNRJ01000001">
    <property type="protein sequence ID" value="RBP07999.1"/>
    <property type="molecule type" value="Genomic_DNA"/>
</dbReference>
<feature type="domain" description="Staygreen protein" evidence="1">
    <location>
        <begin position="3"/>
        <end position="58"/>
    </location>
</feature>
<dbReference type="InterPro" id="IPR024438">
    <property type="entry name" value="Staygreen"/>
</dbReference>
<dbReference type="Proteomes" id="UP000252118">
    <property type="component" value="Unassembled WGS sequence"/>
</dbReference>
<dbReference type="AlphaFoldDB" id="A0A366F2M2"/>
<reference evidence="2 3" key="1">
    <citation type="submission" date="2018-06" db="EMBL/GenBank/DDBJ databases">
        <title>Freshwater and sediment microbial communities from various areas in North America, analyzing microbe dynamics in response to fracking.</title>
        <authorList>
            <person name="Lamendella R."/>
        </authorList>
    </citation>
    <scope>NUCLEOTIDE SEQUENCE [LARGE SCALE GENOMIC DNA]</scope>
    <source>
        <strain evidence="2 3">97B</strain>
    </source>
</reference>
<evidence type="ECO:0000313" key="2">
    <source>
        <dbReference type="EMBL" id="RBP07999.1"/>
    </source>
</evidence>
<dbReference type="Pfam" id="PF12638">
    <property type="entry name" value="Staygreen"/>
    <property type="match status" value="1"/>
</dbReference>
<protein>
    <submittedName>
        <fullName evidence="2">Staygreen protein</fullName>
    </submittedName>
</protein>